<dbReference type="InterPro" id="IPR015797">
    <property type="entry name" value="NUDIX_hydrolase-like_dom_sf"/>
</dbReference>
<dbReference type="PROSITE" id="PS00893">
    <property type="entry name" value="NUDIX_BOX"/>
    <property type="match status" value="1"/>
</dbReference>
<dbReference type="RefSeq" id="WP_382038944.1">
    <property type="nucleotide sequence ID" value="NZ_JBHSKJ010000004.1"/>
</dbReference>
<dbReference type="PANTHER" id="PTHR43046:SF14">
    <property type="entry name" value="MUTT_NUDIX FAMILY PROTEIN"/>
    <property type="match status" value="1"/>
</dbReference>
<name>A0ABV9ZVU9_9ACTN</name>
<evidence type="ECO:0000313" key="4">
    <source>
        <dbReference type="EMBL" id="MFC5144841.1"/>
    </source>
</evidence>
<accession>A0ABV9ZVU9</accession>
<organism evidence="4 5">
    <name type="scientific">Streptomyces aureoversilis</name>
    <dbReference type="NCBI Taxonomy" id="67277"/>
    <lineage>
        <taxon>Bacteria</taxon>
        <taxon>Bacillati</taxon>
        <taxon>Actinomycetota</taxon>
        <taxon>Actinomycetes</taxon>
        <taxon>Kitasatosporales</taxon>
        <taxon>Streptomycetaceae</taxon>
        <taxon>Streptomyces</taxon>
    </lineage>
</organism>
<dbReference type="EMBL" id="JBHSKJ010000004">
    <property type="protein sequence ID" value="MFC5144841.1"/>
    <property type="molecule type" value="Genomic_DNA"/>
</dbReference>
<evidence type="ECO:0000256" key="2">
    <source>
        <dbReference type="ARBA" id="ARBA00022801"/>
    </source>
</evidence>
<keyword evidence="5" id="KW-1185">Reference proteome</keyword>
<sequence>MRIRNSASGLVVRDGHVLLLRGDWPQPDTFWLPGGGQEPGETLSACAEREVWEETGVRVRAAELLLVRENIPTNHPDGPFPGSRSHRVEMLFWCELVDEPEVLGGTEPDTVQTGVEWMPVDKLTGLRFLPLWFGERLPALIDLGQKRARGGVYAGDVV</sequence>
<protein>
    <submittedName>
        <fullName evidence="4">NUDIX domain-containing protein</fullName>
    </submittedName>
</protein>
<evidence type="ECO:0000259" key="3">
    <source>
        <dbReference type="PROSITE" id="PS51462"/>
    </source>
</evidence>
<dbReference type="PROSITE" id="PS51462">
    <property type="entry name" value="NUDIX"/>
    <property type="match status" value="1"/>
</dbReference>
<dbReference type="Proteomes" id="UP001596222">
    <property type="component" value="Unassembled WGS sequence"/>
</dbReference>
<proteinExistence type="predicted"/>
<dbReference type="InterPro" id="IPR000086">
    <property type="entry name" value="NUDIX_hydrolase_dom"/>
</dbReference>
<dbReference type="Gene3D" id="3.90.79.10">
    <property type="entry name" value="Nucleoside Triphosphate Pyrophosphohydrolase"/>
    <property type="match status" value="1"/>
</dbReference>
<comment type="cofactor">
    <cofactor evidence="1">
        <name>Mg(2+)</name>
        <dbReference type="ChEBI" id="CHEBI:18420"/>
    </cofactor>
</comment>
<evidence type="ECO:0000256" key="1">
    <source>
        <dbReference type="ARBA" id="ARBA00001946"/>
    </source>
</evidence>
<reference evidence="5" key="1">
    <citation type="journal article" date="2019" name="Int. J. Syst. Evol. Microbiol.">
        <title>The Global Catalogue of Microorganisms (GCM) 10K type strain sequencing project: providing services to taxonomists for standard genome sequencing and annotation.</title>
        <authorList>
            <consortium name="The Broad Institute Genomics Platform"/>
            <consortium name="The Broad Institute Genome Sequencing Center for Infectious Disease"/>
            <person name="Wu L."/>
            <person name="Ma J."/>
        </authorList>
    </citation>
    <scope>NUCLEOTIDE SEQUENCE [LARGE SCALE GENOMIC DNA]</scope>
    <source>
        <strain evidence="5">CGMCC 4.1641</strain>
    </source>
</reference>
<dbReference type="SUPFAM" id="SSF55811">
    <property type="entry name" value="Nudix"/>
    <property type="match status" value="1"/>
</dbReference>
<feature type="domain" description="Nudix hydrolase" evidence="3">
    <location>
        <begin position="1"/>
        <end position="144"/>
    </location>
</feature>
<dbReference type="InterPro" id="IPR020084">
    <property type="entry name" value="NUDIX_hydrolase_CS"/>
</dbReference>
<keyword evidence="2" id="KW-0378">Hydrolase</keyword>
<gene>
    <name evidence="4" type="ORF">ACFPP6_09180</name>
</gene>
<dbReference type="Pfam" id="PF00293">
    <property type="entry name" value="NUDIX"/>
    <property type="match status" value="1"/>
</dbReference>
<dbReference type="PANTHER" id="PTHR43046">
    <property type="entry name" value="GDP-MANNOSE MANNOSYL HYDROLASE"/>
    <property type="match status" value="1"/>
</dbReference>
<comment type="caution">
    <text evidence="4">The sequence shown here is derived from an EMBL/GenBank/DDBJ whole genome shotgun (WGS) entry which is preliminary data.</text>
</comment>
<evidence type="ECO:0000313" key="5">
    <source>
        <dbReference type="Proteomes" id="UP001596222"/>
    </source>
</evidence>